<name>A0A379AYU7_AVIGA</name>
<evidence type="ECO:0000256" key="1">
    <source>
        <dbReference type="ARBA" id="ARBA00004651"/>
    </source>
</evidence>
<dbReference type="Pfam" id="PF03899">
    <property type="entry name" value="ATP-synt_I"/>
    <property type="match status" value="1"/>
</dbReference>
<feature type="transmembrane region" description="Helical" evidence="6">
    <location>
        <begin position="39"/>
        <end position="61"/>
    </location>
</feature>
<feature type="transmembrane region" description="Helical" evidence="6">
    <location>
        <begin position="12"/>
        <end position="33"/>
    </location>
</feature>
<keyword evidence="4 6" id="KW-1133">Transmembrane helix</keyword>
<keyword evidence="2" id="KW-1003">Cell membrane</keyword>
<gene>
    <name evidence="8" type="ORF">EV689_11140</name>
    <name evidence="7" type="ORF">NCTC11188_01874</name>
</gene>
<organism evidence="7 9">
    <name type="scientific">Avibacterium gallinarum</name>
    <name type="common">Pasteurella gallinarum</name>
    <dbReference type="NCBI Taxonomy" id="755"/>
    <lineage>
        <taxon>Bacteria</taxon>
        <taxon>Pseudomonadati</taxon>
        <taxon>Pseudomonadota</taxon>
        <taxon>Gammaproteobacteria</taxon>
        <taxon>Pasteurellales</taxon>
        <taxon>Pasteurellaceae</taxon>
        <taxon>Avibacterium</taxon>
    </lineage>
</organism>
<evidence type="ECO:0000313" key="10">
    <source>
        <dbReference type="Proteomes" id="UP000294683"/>
    </source>
</evidence>
<reference evidence="7 9" key="1">
    <citation type="submission" date="2018-06" db="EMBL/GenBank/DDBJ databases">
        <authorList>
            <consortium name="Pathogen Informatics"/>
            <person name="Doyle S."/>
        </authorList>
    </citation>
    <scope>NUCLEOTIDE SEQUENCE [LARGE SCALE GENOMIC DNA]</scope>
    <source>
        <strain evidence="7 9">NCTC11188</strain>
    </source>
</reference>
<sequence>MSAVIKKTKKKYQLALSIELLIFITVFLVLLAVQPSNAVSFLLGTFAIFVPYCMFVFLMFFKTAKNTHQLTTFYRGGAIKFICTIILIVVAFKFFPTINYVVFFIGYFLALLLNNLLPVMVTKMFRI</sequence>
<keyword evidence="3 6" id="KW-0812">Transmembrane</keyword>
<dbReference type="Proteomes" id="UP000255113">
    <property type="component" value="Unassembled WGS sequence"/>
</dbReference>
<comment type="subcellular location">
    <subcellularLocation>
        <location evidence="1">Cell membrane</location>
        <topology evidence="1">Multi-pass membrane protein</topology>
    </subcellularLocation>
</comment>
<evidence type="ECO:0000256" key="2">
    <source>
        <dbReference type="ARBA" id="ARBA00022475"/>
    </source>
</evidence>
<keyword evidence="10" id="KW-1185">Reference proteome</keyword>
<dbReference type="InterPro" id="IPR005598">
    <property type="entry name" value="ATP_synth_I"/>
</dbReference>
<reference evidence="8 10" key="2">
    <citation type="submission" date="2019-03" db="EMBL/GenBank/DDBJ databases">
        <title>Genomic Encyclopedia of Type Strains, Phase IV (KMG-IV): sequencing the most valuable type-strain genomes for metagenomic binning, comparative biology and taxonomic classification.</title>
        <authorList>
            <person name="Goeker M."/>
        </authorList>
    </citation>
    <scope>NUCLEOTIDE SEQUENCE [LARGE SCALE GENOMIC DNA]</scope>
    <source>
        <strain evidence="8 10">DSM 17481</strain>
    </source>
</reference>
<evidence type="ECO:0000256" key="3">
    <source>
        <dbReference type="ARBA" id="ARBA00022692"/>
    </source>
</evidence>
<evidence type="ECO:0000313" key="7">
    <source>
        <dbReference type="EMBL" id="SUB27761.1"/>
    </source>
</evidence>
<dbReference type="AlphaFoldDB" id="A0A379AYU7"/>
<feature type="transmembrane region" description="Helical" evidence="6">
    <location>
        <begin position="98"/>
        <end position="117"/>
    </location>
</feature>
<evidence type="ECO:0000313" key="9">
    <source>
        <dbReference type="Proteomes" id="UP000255113"/>
    </source>
</evidence>
<evidence type="ECO:0000256" key="6">
    <source>
        <dbReference type="SAM" id="Phobius"/>
    </source>
</evidence>
<dbReference type="GO" id="GO:0005886">
    <property type="term" value="C:plasma membrane"/>
    <property type="evidence" value="ECO:0007669"/>
    <property type="project" value="UniProtKB-SubCell"/>
</dbReference>
<feature type="transmembrane region" description="Helical" evidence="6">
    <location>
        <begin position="73"/>
        <end position="92"/>
    </location>
</feature>
<accession>A0A379AYU7</accession>
<protein>
    <submittedName>
        <fullName evidence="8">ATP synthase protein I</fullName>
    </submittedName>
    <submittedName>
        <fullName evidence="7">ATP synthase subunit I</fullName>
    </submittedName>
</protein>
<dbReference type="RefSeq" id="WP_103854312.1">
    <property type="nucleotide sequence ID" value="NZ_JBLOCT010000003.1"/>
</dbReference>
<dbReference type="EMBL" id="SNXJ01000011">
    <property type="protein sequence ID" value="TDP27520.1"/>
    <property type="molecule type" value="Genomic_DNA"/>
</dbReference>
<dbReference type="NCBIfam" id="NF004763">
    <property type="entry name" value="PRK06099.1"/>
    <property type="match status" value="1"/>
</dbReference>
<proteinExistence type="predicted"/>
<keyword evidence="5 6" id="KW-0472">Membrane</keyword>
<dbReference type="Proteomes" id="UP000294683">
    <property type="component" value="Unassembled WGS sequence"/>
</dbReference>
<evidence type="ECO:0000256" key="5">
    <source>
        <dbReference type="ARBA" id="ARBA00023136"/>
    </source>
</evidence>
<evidence type="ECO:0000256" key="4">
    <source>
        <dbReference type="ARBA" id="ARBA00022989"/>
    </source>
</evidence>
<dbReference type="EMBL" id="UGSQ01000003">
    <property type="protein sequence ID" value="SUB27761.1"/>
    <property type="molecule type" value="Genomic_DNA"/>
</dbReference>
<evidence type="ECO:0000313" key="8">
    <source>
        <dbReference type="EMBL" id="TDP27520.1"/>
    </source>
</evidence>